<dbReference type="RefSeq" id="WP_109903409.1">
    <property type="nucleotide sequence ID" value="NZ_QGLE01000002.1"/>
</dbReference>
<evidence type="ECO:0000313" key="10">
    <source>
        <dbReference type="EMBL" id="PWR25200.1"/>
    </source>
</evidence>
<dbReference type="InterPro" id="IPR002034">
    <property type="entry name" value="AIPM/Hcit_synth_CS"/>
</dbReference>
<keyword evidence="11" id="KW-1185">Reference proteome</keyword>
<evidence type="ECO:0000256" key="5">
    <source>
        <dbReference type="ARBA" id="ARBA00022679"/>
    </source>
</evidence>
<dbReference type="GO" id="GO:0009399">
    <property type="term" value="P:nitrogen fixation"/>
    <property type="evidence" value="ECO:0007669"/>
    <property type="project" value="UniProtKB-UniRule"/>
</dbReference>
<dbReference type="Proteomes" id="UP000245461">
    <property type="component" value="Unassembled WGS sequence"/>
</dbReference>
<dbReference type="EC" id="2.3.3.14" evidence="3 8"/>
<evidence type="ECO:0000256" key="8">
    <source>
        <dbReference type="RuleBase" id="RU367143"/>
    </source>
</evidence>
<name>A0A317EGI2_9PROT</name>
<evidence type="ECO:0000256" key="1">
    <source>
        <dbReference type="ARBA" id="ARBA00003050"/>
    </source>
</evidence>
<evidence type="ECO:0000256" key="7">
    <source>
        <dbReference type="RuleBase" id="RU003523"/>
    </source>
</evidence>
<dbReference type="CDD" id="cd07939">
    <property type="entry name" value="DRE_TIM_NifV"/>
    <property type="match status" value="1"/>
</dbReference>
<dbReference type="PROSITE" id="PS50991">
    <property type="entry name" value="PYR_CT"/>
    <property type="match status" value="1"/>
</dbReference>
<evidence type="ECO:0000313" key="11">
    <source>
        <dbReference type="Proteomes" id="UP000245461"/>
    </source>
</evidence>
<dbReference type="NCBIfam" id="TIGR02660">
    <property type="entry name" value="nifV_homocitr"/>
    <property type="match status" value="1"/>
</dbReference>
<keyword evidence="8" id="KW-0535">Nitrogen fixation</keyword>
<evidence type="ECO:0000259" key="9">
    <source>
        <dbReference type="PROSITE" id="PS50991"/>
    </source>
</evidence>
<evidence type="ECO:0000256" key="4">
    <source>
        <dbReference type="ARBA" id="ARBA00020735"/>
    </source>
</evidence>
<comment type="similarity">
    <text evidence="2 7">Belongs to the alpha-IPM synthase/homocitrate synthase family.</text>
</comment>
<dbReference type="PANTHER" id="PTHR42880:SF1">
    <property type="entry name" value="ISOPROPYLMALATE_HOMOCITRATE_CITRAMALATE SYNTHASE FAMILY PROTEIN"/>
    <property type="match status" value="1"/>
</dbReference>
<comment type="catalytic activity">
    <reaction evidence="6 8">
        <text>acetyl-CoA + 2-oxoglutarate + H2O = (2R)-homocitrate + CoA + H(+)</text>
        <dbReference type="Rhea" id="RHEA:12929"/>
        <dbReference type="ChEBI" id="CHEBI:15377"/>
        <dbReference type="ChEBI" id="CHEBI:15378"/>
        <dbReference type="ChEBI" id="CHEBI:16810"/>
        <dbReference type="ChEBI" id="CHEBI:57287"/>
        <dbReference type="ChEBI" id="CHEBI:57288"/>
        <dbReference type="ChEBI" id="CHEBI:58884"/>
        <dbReference type="EC" id="2.3.3.14"/>
    </reaction>
</comment>
<proteinExistence type="inferred from homology"/>
<dbReference type="OrthoDB" id="9803573at2"/>
<dbReference type="InterPro" id="IPR013477">
    <property type="entry name" value="NifV/FrbC"/>
</dbReference>
<dbReference type="InterPro" id="IPR054691">
    <property type="entry name" value="LeuA/HCS_post-cat"/>
</dbReference>
<dbReference type="Pfam" id="PF22617">
    <property type="entry name" value="HCS_D2"/>
    <property type="match status" value="1"/>
</dbReference>
<evidence type="ECO:0000256" key="3">
    <source>
        <dbReference type="ARBA" id="ARBA00012974"/>
    </source>
</evidence>
<evidence type="ECO:0000256" key="2">
    <source>
        <dbReference type="ARBA" id="ARBA00006154"/>
    </source>
</evidence>
<dbReference type="SUPFAM" id="SSF51569">
    <property type="entry name" value="Aldolase"/>
    <property type="match status" value="1"/>
</dbReference>
<dbReference type="Gene3D" id="1.10.238.260">
    <property type="match status" value="1"/>
</dbReference>
<dbReference type="AlphaFoldDB" id="A0A317EGI2"/>
<dbReference type="PROSITE" id="PS00815">
    <property type="entry name" value="AIPM_HOMOCIT_SYNTH_1"/>
    <property type="match status" value="1"/>
</dbReference>
<protein>
    <recommendedName>
        <fullName evidence="4 8">Homocitrate synthase</fullName>
        <ecNumber evidence="3 8">2.3.3.14</ecNumber>
    </recommendedName>
</protein>
<sequence>MTPAHLPAVVINDTTLRDGEQAPGVAFTLEEKLAIARALDEAGVDEIEAGTPAMGSAEIDSIAAVAETLSHAEAIAWCRMTEADVDAALRTGLSRVNLSVPLSDLQIRAKYHSDRADVLRRIDRVIRYARDLGLEVAMGGEDASRADLGFVCTAMQVAEEAGAHRFRFADTLGILDPFATYAVTRRLCAESDLEIEFHGHDDLGLATANTLAAVQGGANHASVCVLGLGERAGNAALEEVVAALAQTQGRRTGVDLARLQGLADIVAAASCRPIPTAKSIVGAGVFTHESGIHVHGLLQDPATYEALSPARFGRRREIVLGKHSGLSAVFAALSGLGLAADECRARAVLAEVREKASRTKRTVGNNELLEIYAHCARPGVLMGAE</sequence>
<keyword evidence="5 7" id="KW-0808">Transferase</keyword>
<reference evidence="10 11" key="1">
    <citation type="submission" date="2018-05" db="EMBL/GenBank/DDBJ databases">
        <title>Zavarzinia sp. HR-AS.</title>
        <authorList>
            <person name="Lee Y."/>
            <person name="Jeon C.O."/>
        </authorList>
    </citation>
    <scope>NUCLEOTIDE SEQUENCE [LARGE SCALE GENOMIC DNA]</scope>
    <source>
        <strain evidence="10 11">HR-AS</strain>
    </source>
</reference>
<organism evidence="10 11">
    <name type="scientific">Zavarzinia aquatilis</name>
    <dbReference type="NCBI Taxonomy" id="2211142"/>
    <lineage>
        <taxon>Bacteria</taxon>
        <taxon>Pseudomonadati</taxon>
        <taxon>Pseudomonadota</taxon>
        <taxon>Alphaproteobacteria</taxon>
        <taxon>Rhodospirillales</taxon>
        <taxon>Zavarziniaceae</taxon>
        <taxon>Zavarzinia</taxon>
    </lineage>
</organism>
<dbReference type="EMBL" id="QGLE01000002">
    <property type="protein sequence ID" value="PWR25200.1"/>
    <property type="molecule type" value="Genomic_DNA"/>
</dbReference>
<comment type="function">
    <text evidence="1 8">This protein is a Fe-Mo-cofactor biosynthetic component.</text>
</comment>
<dbReference type="InterPro" id="IPR013785">
    <property type="entry name" value="Aldolase_TIM"/>
</dbReference>
<dbReference type="GO" id="GO:0004410">
    <property type="term" value="F:homocitrate synthase activity"/>
    <property type="evidence" value="ECO:0007669"/>
    <property type="project" value="UniProtKB-UniRule"/>
</dbReference>
<evidence type="ECO:0000256" key="6">
    <source>
        <dbReference type="ARBA" id="ARBA00048019"/>
    </source>
</evidence>
<feature type="domain" description="Pyruvate carboxyltransferase" evidence="9">
    <location>
        <begin position="9"/>
        <end position="260"/>
    </location>
</feature>
<accession>A0A317EGI2</accession>
<dbReference type="Pfam" id="PF00682">
    <property type="entry name" value="HMGL-like"/>
    <property type="match status" value="1"/>
</dbReference>
<gene>
    <name evidence="10" type="primary">nifV</name>
    <name evidence="10" type="ORF">DKG74_05410</name>
</gene>
<dbReference type="InterPro" id="IPR000891">
    <property type="entry name" value="PYR_CT"/>
</dbReference>
<dbReference type="GO" id="GO:0019752">
    <property type="term" value="P:carboxylic acid metabolic process"/>
    <property type="evidence" value="ECO:0007669"/>
    <property type="project" value="UniProtKB-UniRule"/>
</dbReference>
<dbReference type="PROSITE" id="PS00816">
    <property type="entry name" value="AIPM_HOMOCIT_SYNTH_2"/>
    <property type="match status" value="1"/>
</dbReference>
<dbReference type="PANTHER" id="PTHR42880">
    <property type="entry name" value="HOMOCITRATE SYNTHASE"/>
    <property type="match status" value="1"/>
</dbReference>
<comment type="caution">
    <text evidence="10">The sequence shown here is derived from an EMBL/GenBank/DDBJ whole genome shotgun (WGS) entry which is preliminary data.</text>
</comment>
<dbReference type="Gene3D" id="3.20.20.70">
    <property type="entry name" value="Aldolase class I"/>
    <property type="match status" value="1"/>
</dbReference>